<reference evidence="3" key="2">
    <citation type="submission" date="2021-04" db="EMBL/GenBank/DDBJ databases">
        <authorList>
            <person name="Gilroy R."/>
        </authorList>
    </citation>
    <scope>NUCLEOTIDE SEQUENCE</scope>
    <source>
        <strain evidence="3">2239</strain>
    </source>
</reference>
<dbReference type="AlphaFoldDB" id="A0A9D1V277"/>
<feature type="signal peptide" evidence="2">
    <location>
        <begin position="1"/>
        <end position="24"/>
    </location>
</feature>
<dbReference type="Proteomes" id="UP000824193">
    <property type="component" value="Unassembled WGS sequence"/>
</dbReference>
<comment type="caution">
    <text evidence="3">The sequence shown here is derived from an EMBL/GenBank/DDBJ whole genome shotgun (WGS) entry which is preliminary data.</text>
</comment>
<feature type="region of interest" description="Disordered" evidence="1">
    <location>
        <begin position="37"/>
        <end position="68"/>
    </location>
</feature>
<reference evidence="3" key="1">
    <citation type="journal article" date="2021" name="PeerJ">
        <title>Extensive microbial diversity within the chicken gut microbiome revealed by metagenomics and culture.</title>
        <authorList>
            <person name="Gilroy R."/>
            <person name="Ravi A."/>
            <person name="Getino M."/>
            <person name="Pursley I."/>
            <person name="Horton D.L."/>
            <person name="Alikhan N.F."/>
            <person name="Baker D."/>
            <person name="Gharbi K."/>
            <person name="Hall N."/>
            <person name="Watson M."/>
            <person name="Adriaenssens E.M."/>
            <person name="Foster-Nyarko E."/>
            <person name="Jarju S."/>
            <person name="Secka A."/>
            <person name="Antonio M."/>
            <person name="Oren A."/>
            <person name="Chaudhuri R.R."/>
            <person name="La Ragione R."/>
            <person name="Hildebrand F."/>
            <person name="Pallen M.J."/>
        </authorList>
    </citation>
    <scope>NUCLEOTIDE SEQUENCE</scope>
    <source>
        <strain evidence="3">2239</strain>
    </source>
</reference>
<organism evidence="3 4">
    <name type="scientific">Candidatus Allofournierella pullicola</name>
    <dbReference type="NCBI Taxonomy" id="2838596"/>
    <lineage>
        <taxon>Bacteria</taxon>
        <taxon>Bacillati</taxon>
        <taxon>Bacillota</taxon>
        <taxon>Clostridia</taxon>
        <taxon>Eubacteriales</taxon>
        <taxon>Oscillospiraceae</taxon>
        <taxon>Allofournierella</taxon>
    </lineage>
</organism>
<gene>
    <name evidence="3" type="ORF">H9865_01205</name>
</gene>
<feature type="chain" id="PRO_5038592641" evidence="2">
    <location>
        <begin position="25"/>
        <end position="248"/>
    </location>
</feature>
<accession>A0A9D1V277</accession>
<evidence type="ECO:0000256" key="2">
    <source>
        <dbReference type="SAM" id="SignalP"/>
    </source>
</evidence>
<feature type="compositionally biased region" description="Low complexity" evidence="1">
    <location>
        <begin position="47"/>
        <end position="68"/>
    </location>
</feature>
<evidence type="ECO:0000313" key="4">
    <source>
        <dbReference type="Proteomes" id="UP000824193"/>
    </source>
</evidence>
<dbReference type="EMBL" id="DXFW01000003">
    <property type="protein sequence ID" value="HIX04717.1"/>
    <property type="molecule type" value="Genomic_DNA"/>
</dbReference>
<sequence length="248" mass="27103">MKKFLLLLAAAVLAAAAFFLYSLATVELPEMNAGSPASSYGDVAPIQSQPESVSSPGSEPEASAEPVSDLSFLSEEQRDVFAQAQDTVLYLSDPCNLMLREGNAAGDEVQLDGKSYLFITGQDENYEDFRARMLDIFTESCLTGMDFDLRFRSVEGKLAALVGGVGSAVSYAECPDTYRLESADDSTVTFTLIGHYIEQWPVETDTAFLTRRAGGAFDSTKEFTIRLVNTEAGWRVDEFHSPLYPGMF</sequence>
<keyword evidence="2" id="KW-0732">Signal</keyword>
<proteinExistence type="predicted"/>
<name>A0A9D1V277_9FIRM</name>
<protein>
    <submittedName>
        <fullName evidence="3">Uncharacterized protein</fullName>
    </submittedName>
</protein>
<evidence type="ECO:0000256" key="1">
    <source>
        <dbReference type="SAM" id="MobiDB-lite"/>
    </source>
</evidence>
<evidence type="ECO:0000313" key="3">
    <source>
        <dbReference type="EMBL" id="HIX04717.1"/>
    </source>
</evidence>